<dbReference type="Pfam" id="PF00501">
    <property type="entry name" value="AMP-binding"/>
    <property type="match status" value="1"/>
</dbReference>
<feature type="domain" description="AMP-dependent synthetase/ligase" evidence="1">
    <location>
        <begin position="27"/>
        <end position="67"/>
    </location>
</feature>
<dbReference type="AlphaFoldDB" id="A0A9J6FB01"/>
<dbReference type="Gene3D" id="3.40.50.980">
    <property type="match status" value="2"/>
</dbReference>
<evidence type="ECO:0000313" key="3">
    <source>
        <dbReference type="Proteomes" id="UP000821853"/>
    </source>
</evidence>
<dbReference type="PROSITE" id="PS00455">
    <property type="entry name" value="AMP_BINDING"/>
    <property type="match status" value="1"/>
</dbReference>
<organism evidence="2 3">
    <name type="scientific">Haemaphysalis longicornis</name>
    <name type="common">Bush tick</name>
    <dbReference type="NCBI Taxonomy" id="44386"/>
    <lineage>
        <taxon>Eukaryota</taxon>
        <taxon>Metazoa</taxon>
        <taxon>Ecdysozoa</taxon>
        <taxon>Arthropoda</taxon>
        <taxon>Chelicerata</taxon>
        <taxon>Arachnida</taxon>
        <taxon>Acari</taxon>
        <taxon>Parasitiformes</taxon>
        <taxon>Ixodida</taxon>
        <taxon>Ixodoidea</taxon>
        <taxon>Ixodidae</taxon>
        <taxon>Haemaphysalinae</taxon>
        <taxon>Haemaphysalis</taxon>
    </lineage>
</organism>
<gene>
    <name evidence="2" type="ORF">HPB48_019780</name>
</gene>
<dbReference type="VEuPathDB" id="VectorBase:HLOH_056935"/>
<keyword evidence="3" id="KW-1185">Reference proteome</keyword>
<dbReference type="SUPFAM" id="SSF56801">
    <property type="entry name" value="Acetyl-CoA synthetase-like"/>
    <property type="match status" value="1"/>
</dbReference>
<dbReference type="InterPro" id="IPR000873">
    <property type="entry name" value="AMP-dep_synth/lig_dom"/>
</dbReference>
<evidence type="ECO:0000313" key="2">
    <source>
        <dbReference type="EMBL" id="KAH9359704.1"/>
    </source>
</evidence>
<comment type="caution">
    <text evidence="2">The sequence shown here is derived from an EMBL/GenBank/DDBJ whole genome shotgun (WGS) entry which is preliminary data.</text>
</comment>
<dbReference type="EMBL" id="JABSTR010000001">
    <property type="protein sequence ID" value="KAH9359704.1"/>
    <property type="molecule type" value="Genomic_DNA"/>
</dbReference>
<accession>A0A9J6FB01</accession>
<name>A0A9J6FB01_HAELO</name>
<proteinExistence type="predicted"/>
<reference evidence="2 3" key="1">
    <citation type="journal article" date="2020" name="Cell">
        <title>Large-Scale Comparative Analyses of Tick Genomes Elucidate Their Genetic Diversity and Vector Capacities.</title>
        <authorList>
            <consortium name="Tick Genome and Microbiome Consortium (TIGMIC)"/>
            <person name="Jia N."/>
            <person name="Wang J."/>
            <person name="Shi W."/>
            <person name="Du L."/>
            <person name="Sun Y."/>
            <person name="Zhan W."/>
            <person name="Jiang J.F."/>
            <person name="Wang Q."/>
            <person name="Zhang B."/>
            <person name="Ji P."/>
            <person name="Bell-Sakyi L."/>
            <person name="Cui X.M."/>
            <person name="Yuan T.T."/>
            <person name="Jiang B.G."/>
            <person name="Yang W.F."/>
            <person name="Lam T.T."/>
            <person name="Chang Q.C."/>
            <person name="Ding S.J."/>
            <person name="Wang X.J."/>
            <person name="Zhu J.G."/>
            <person name="Ruan X.D."/>
            <person name="Zhao L."/>
            <person name="Wei J.T."/>
            <person name="Ye R.Z."/>
            <person name="Que T.C."/>
            <person name="Du C.H."/>
            <person name="Zhou Y.H."/>
            <person name="Cheng J.X."/>
            <person name="Dai P.F."/>
            <person name="Guo W.B."/>
            <person name="Han X.H."/>
            <person name="Huang E.J."/>
            <person name="Li L.F."/>
            <person name="Wei W."/>
            <person name="Gao Y.C."/>
            <person name="Liu J.Z."/>
            <person name="Shao H.Z."/>
            <person name="Wang X."/>
            <person name="Wang C.C."/>
            <person name="Yang T.C."/>
            <person name="Huo Q.B."/>
            <person name="Li W."/>
            <person name="Chen H.Y."/>
            <person name="Chen S.E."/>
            <person name="Zhou L.G."/>
            <person name="Ni X.B."/>
            <person name="Tian J.H."/>
            <person name="Sheng Y."/>
            <person name="Liu T."/>
            <person name="Pan Y.S."/>
            <person name="Xia L.Y."/>
            <person name="Li J."/>
            <person name="Zhao F."/>
            <person name="Cao W.C."/>
        </authorList>
    </citation>
    <scope>NUCLEOTIDE SEQUENCE [LARGE SCALE GENOMIC DNA]</scope>
    <source>
        <strain evidence="2">HaeL-2018</strain>
    </source>
</reference>
<evidence type="ECO:0000259" key="1">
    <source>
        <dbReference type="Pfam" id="PF00501"/>
    </source>
</evidence>
<sequence>MALKSIKIQGHTRSRQSFALLEEKKFREVPVPDPRQELVGLIYTSGTTGLPKAVEVSHYSFVANLVQNACVLVFVRPK</sequence>
<dbReference type="OrthoDB" id="10253869at2759"/>
<protein>
    <recommendedName>
        <fullName evidence="1">AMP-dependent synthetase/ligase domain-containing protein</fullName>
    </recommendedName>
</protein>
<dbReference type="Proteomes" id="UP000821853">
    <property type="component" value="Chromosome 1"/>
</dbReference>
<dbReference type="InterPro" id="IPR020845">
    <property type="entry name" value="AMP-binding_CS"/>
</dbReference>